<dbReference type="EMBL" id="CM000880">
    <property type="protein sequence ID" value="KQK12341.1"/>
    <property type="molecule type" value="Genomic_DNA"/>
</dbReference>
<evidence type="ECO:0000313" key="7">
    <source>
        <dbReference type="Proteomes" id="UP000008810"/>
    </source>
</evidence>
<reference evidence="5 6" key="1">
    <citation type="journal article" date="2010" name="Nature">
        <title>Genome sequencing and analysis of the model grass Brachypodium distachyon.</title>
        <authorList>
            <consortium name="International Brachypodium Initiative"/>
        </authorList>
    </citation>
    <scope>NUCLEOTIDE SEQUENCE [LARGE SCALE GENOMIC DNA]</scope>
    <source>
        <strain evidence="5 6">Bd21</strain>
    </source>
</reference>
<dbReference type="HOGENOM" id="CLU_061892_1_0_1"/>
<dbReference type="GO" id="GO:0009827">
    <property type="term" value="P:plant-type cell wall modification"/>
    <property type="evidence" value="ECO:0000318"/>
    <property type="project" value="GO_Central"/>
</dbReference>
<dbReference type="eggNOG" id="ENOG502R3GX">
    <property type="taxonomic scope" value="Eukaryota"/>
</dbReference>
<dbReference type="GO" id="GO:0004857">
    <property type="term" value="F:enzyme inhibitor activity"/>
    <property type="evidence" value="ECO:0000318"/>
    <property type="project" value="GO_Central"/>
</dbReference>
<dbReference type="RefSeq" id="XP_003559213.2">
    <property type="nucleotide sequence ID" value="XM_003559165.4"/>
</dbReference>
<dbReference type="KEGG" id="bdi:100829136"/>
<feature type="domain" description="Pectinesterase inhibitor" evidence="4">
    <location>
        <begin position="32"/>
        <end position="179"/>
    </location>
</feature>
<evidence type="ECO:0000313" key="6">
    <source>
        <dbReference type="EnsemblPlants" id="KQK12341"/>
    </source>
</evidence>
<reference evidence="6" key="3">
    <citation type="submission" date="2018-08" db="UniProtKB">
        <authorList>
            <consortium name="EnsemblPlants"/>
        </authorList>
    </citation>
    <scope>IDENTIFICATION</scope>
    <source>
        <strain evidence="6">cv. Bd21</strain>
    </source>
</reference>
<feature type="chain" id="PRO_5014093934" description="Pectinesterase inhibitor domain-containing protein" evidence="3">
    <location>
        <begin position="26"/>
        <end position="211"/>
    </location>
</feature>
<dbReference type="CDD" id="cd15801">
    <property type="entry name" value="PMEI-like_1"/>
    <property type="match status" value="1"/>
</dbReference>
<sequence length="211" mass="22078">MATRRTTSGTFFFFLLPLILAAAAAATIVKEAATVDINAICSKTSHPDFCTTTLSAIPETKTADARGLAEIAIRATSRVGATAGAYARKELDIVKDNALWQCLDECAEDIEDAVAHLDDSEGQIGDAKYDLVAKYLDAAEKDLWSCDESCRDTPASSVKTTVLAKNTDFEKMMAVTNELIKMTGKAAAAAAADGPSSEPASAPEPAAAAVP</sequence>
<accession>I1GLB8</accession>
<dbReference type="OrthoDB" id="636954at2759"/>
<dbReference type="SUPFAM" id="SSF101148">
    <property type="entry name" value="Plant invertase/pectin methylesterase inhibitor"/>
    <property type="match status" value="1"/>
</dbReference>
<dbReference type="InterPro" id="IPR051955">
    <property type="entry name" value="PME_Inhibitor"/>
</dbReference>
<dbReference type="STRING" id="15368.I1GLB8"/>
<feature type="signal peptide" evidence="3">
    <location>
        <begin position="1"/>
        <end position="25"/>
    </location>
</feature>
<dbReference type="Gramene" id="KQK12341">
    <property type="protein sequence ID" value="KQK12341"/>
    <property type="gene ID" value="BRADI_1g03070v3"/>
</dbReference>
<evidence type="ECO:0000259" key="4">
    <source>
        <dbReference type="SMART" id="SM00856"/>
    </source>
</evidence>
<dbReference type="GO" id="GO:0009505">
    <property type="term" value="C:plant-type cell wall"/>
    <property type="evidence" value="ECO:0000318"/>
    <property type="project" value="GO_Central"/>
</dbReference>
<evidence type="ECO:0000256" key="1">
    <source>
        <dbReference type="ARBA" id="ARBA00022729"/>
    </source>
</evidence>
<protein>
    <recommendedName>
        <fullName evidence="4">Pectinesterase inhibitor domain-containing protein</fullName>
    </recommendedName>
</protein>
<evidence type="ECO:0000256" key="2">
    <source>
        <dbReference type="SAM" id="MobiDB-lite"/>
    </source>
</evidence>
<dbReference type="AlphaFoldDB" id="I1GLB8"/>
<evidence type="ECO:0000313" key="5">
    <source>
        <dbReference type="EMBL" id="KQK12341.1"/>
    </source>
</evidence>
<organism evidence="6">
    <name type="scientific">Brachypodium distachyon</name>
    <name type="common">Purple false brome</name>
    <name type="synonym">Trachynia distachya</name>
    <dbReference type="NCBI Taxonomy" id="15368"/>
    <lineage>
        <taxon>Eukaryota</taxon>
        <taxon>Viridiplantae</taxon>
        <taxon>Streptophyta</taxon>
        <taxon>Embryophyta</taxon>
        <taxon>Tracheophyta</taxon>
        <taxon>Spermatophyta</taxon>
        <taxon>Magnoliopsida</taxon>
        <taxon>Liliopsida</taxon>
        <taxon>Poales</taxon>
        <taxon>Poaceae</taxon>
        <taxon>BOP clade</taxon>
        <taxon>Pooideae</taxon>
        <taxon>Stipodae</taxon>
        <taxon>Brachypodieae</taxon>
        <taxon>Brachypodium</taxon>
    </lineage>
</organism>
<feature type="region of interest" description="Disordered" evidence="2">
    <location>
        <begin position="187"/>
        <end position="211"/>
    </location>
</feature>
<dbReference type="PANTHER" id="PTHR31080">
    <property type="entry name" value="PECTINESTERASE INHIBITOR-LIKE"/>
    <property type="match status" value="1"/>
</dbReference>
<dbReference type="PANTHER" id="PTHR31080:SF69">
    <property type="entry name" value="OS03G0830600 PROTEIN"/>
    <property type="match status" value="1"/>
</dbReference>
<dbReference type="FunFam" id="1.20.140.40:FF:000007">
    <property type="entry name" value="Pectinesterase inhibitor"/>
    <property type="match status" value="1"/>
</dbReference>
<dbReference type="Gene3D" id="1.20.140.40">
    <property type="entry name" value="Invertase/pectin methylesterase inhibitor family protein"/>
    <property type="match status" value="1"/>
</dbReference>
<dbReference type="NCBIfam" id="TIGR01614">
    <property type="entry name" value="PME_inhib"/>
    <property type="match status" value="1"/>
</dbReference>
<proteinExistence type="predicted"/>
<keyword evidence="7" id="KW-1185">Reference proteome</keyword>
<keyword evidence="1 3" id="KW-0732">Signal</keyword>
<dbReference type="FunCoup" id="I1GLB8">
    <property type="interactions" value="445"/>
</dbReference>
<dbReference type="InterPro" id="IPR035513">
    <property type="entry name" value="Invertase/methylesterase_inhib"/>
</dbReference>
<dbReference type="OMA" id="YARKEMD"/>
<evidence type="ECO:0000256" key="3">
    <source>
        <dbReference type="SAM" id="SignalP"/>
    </source>
</evidence>
<dbReference type="Proteomes" id="UP000008810">
    <property type="component" value="Chromosome 1"/>
</dbReference>
<name>I1GLB8_BRADI</name>
<reference evidence="5" key="2">
    <citation type="submission" date="2017-06" db="EMBL/GenBank/DDBJ databases">
        <title>WGS assembly of Brachypodium distachyon.</title>
        <authorList>
            <consortium name="The International Brachypodium Initiative"/>
            <person name="Lucas S."/>
            <person name="Harmon-Smith M."/>
            <person name="Lail K."/>
            <person name="Tice H."/>
            <person name="Grimwood J."/>
            <person name="Bruce D."/>
            <person name="Barry K."/>
            <person name="Shu S."/>
            <person name="Lindquist E."/>
            <person name="Wang M."/>
            <person name="Pitluck S."/>
            <person name="Vogel J.P."/>
            <person name="Garvin D.F."/>
            <person name="Mockler T.C."/>
            <person name="Schmutz J."/>
            <person name="Rokhsar D."/>
            <person name="Bevan M.W."/>
        </authorList>
    </citation>
    <scope>NUCLEOTIDE SEQUENCE</scope>
    <source>
        <strain evidence="5">Bd21</strain>
    </source>
</reference>
<dbReference type="Pfam" id="PF04043">
    <property type="entry name" value="PMEI"/>
    <property type="match status" value="1"/>
</dbReference>
<dbReference type="InterPro" id="IPR006501">
    <property type="entry name" value="Pectinesterase_inhib_dom"/>
</dbReference>
<dbReference type="SMART" id="SM00856">
    <property type="entry name" value="PMEI"/>
    <property type="match status" value="1"/>
</dbReference>
<dbReference type="EnsemblPlants" id="KQK12341">
    <property type="protein sequence ID" value="KQK12341"/>
    <property type="gene ID" value="BRADI_1g03070v3"/>
</dbReference>
<gene>
    <name evidence="6" type="primary">LOC100829136</name>
    <name evidence="5" type="ORF">BRADI_1g03070v3</name>
</gene>
<dbReference type="GeneID" id="100829136"/>